<dbReference type="Proteomes" id="UP001431784">
    <property type="component" value="Unassembled WGS sequence"/>
</dbReference>
<feature type="domain" description="Phosphoribosyltransferase" evidence="2">
    <location>
        <begin position="186"/>
        <end position="234"/>
    </location>
</feature>
<dbReference type="PANTHER" id="PTHR47505">
    <property type="entry name" value="DNA UTILIZATION PROTEIN YHGH"/>
    <property type="match status" value="1"/>
</dbReference>
<comment type="similarity">
    <text evidence="1">Belongs to the ComF/GntX family.</text>
</comment>
<evidence type="ECO:0000256" key="1">
    <source>
        <dbReference type="ARBA" id="ARBA00008007"/>
    </source>
</evidence>
<dbReference type="SUPFAM" id="SSF53271">
    <property type="entry name" value="PRTase-like"/>
    <property type="match status" value="1"/>
</dbReference>
<dbReference type="InterPro" id="IPR044005">
    <property type="entry name" value="DZR_2"/>
</dbReference>
<keyword evidence="5" id="KW-1185">Reference proteome</keyword>
<evidence type="ECO:0000313" key="5">
    <source>
        <dbReference type="Proteomes" id="UP001431784"/>
    </source>
</evidence>
<proteinExistence type="inferred from homology"/>
<comment type="caution">
    <text evidence="4">The sequence shown here is derived from an EMBL/GenBank/DDBJ whole genome shotgun (WGS) entry which is preliminary data.</text>
</comment>
<dbReference type="InterPro" id="IPR029057">
    <property type="entry name" value="PRTase-like"/>
</dbReference>
<name>A0ABT5T6E7_9RHOB</name>
<dbReference type="PANTHER" id="PTHR47505:SF1">
    <property type="entry name" value="DNA UTILIZATION PROTEIN YHGH"/>
    <property type="match status" value="1"/>
</dbReference>
<evidence type="ECO:0000313" key="4">
    <source>
        <dbReference type="EMBL" id="MDD7970695.1"/>
    </source>
</evidence>
<accession>A0ABT5T6E7</accession>
<evidence type="ECO:0000259" key="3">
    <source>
        <dbReference type="Pfam" id="PF18912"/>
    </source>
</evidence>
<dbReference type="RefSeq" id="WP_274351560.1">
    <property type="nucleotide sequence ID" value="NZ_JAQZSM010000004.1"/>
</dbReference>
<dbReference type="InterPro" id="IPR051910">
    <property type="entry name" value="ComF/GntX_DNA_util-trans"/>
</dbReference>
<evidence type="ECO:0000259" key="2">
    <source>
        <dbReference type="Pfam" id="PF00156"/>
    </source>
</evidence>
<feature type="domain" description="Double zinc ribbon" evidence="3">
    <location>
        <begin position="2"/>
        <end position="62"/>
    </location>
</feature>
<dbReference type="Gene3D" id="3.40.50.2020">
    <property type="match status" value="1"/>
</dbReference>
<gene>
    <name evidence="4" type="ORF">PUT78_06260</name>
</gene>
<dbReference type="Pfam" id="PF00156">
    <property type="entry name" value="Pribosyltran"/>
    <property type="match status" value="1"/>
</dbReference>
<reference evidence="4" key="1">
    <citation type="submission" date="2023-02" db="EMBL/GenBank/DDBJ databases">
        <title>Description of Roseinatronobacter alkalisoli sp. nov., an alkaliphilic bacerium isolated from soda soil.</title>
        <authorList>
            <person name="Wei W."/>
        </authorList>
    </citation>
    <scope>NUCLEOTIDE SEQUENCE</scope>
    <source>
        <strain evidence="4">HJB301</strain>
    </source>
</reference>
<protein>
    <submittedName>
        <fullName evidence="4">Double zinc ribbon domain-containing protein</fullName>
    </submittedName>
</protein>
<dbReference type="EMBL" id="JAQZSM010000004">
    <property type="protein sequence ID" value="MDD7970695.1"/>
    <property type="molecule type" value="Genomic_DNA"/>
</dbReference>
<organism evidence="4 5">
    <name type="scientific">Roseinatronobacter alkalisoli</name>
    <dbReference type="NCBI Taxonomy" id="3028235"/>
    <lineage>
        <taxon>Bacteria</taxon>
        <taxon>Pseudomonadati</taxon>
        <taxon>Pseudomonadota</taxon>
        <taxon>Alphaproteobacteria</taxon>
        <taxon>Rhodobacterales</taxon>
        <taxon>Paracoccaceae</taxon>
        <taxon>Roseinatronobacter</taxon>
    </lineage>
</organism>
<sequence>MLHAIYPPQCMTCDTLVEEPGALCPVCWRETGFIFGSCCDLCGTPLPGDVTDQISAICDDCLTIARPWEQGRAVMVYGDKARQILLGLKYHDRLDHAPVAAKWMSRAAQPLLQPDMLVAPVPLHWLRLLKRRYNQAAVLSSALAGNLRLEHCPDLLNRARYTGTQDGRGRMGRFANVEGAFRPNPRQARRISGRHILLVDDVMTAGATFAAATDTLLACGATSVRVIALARVAHAE</sequence>
<dbReference type="Pfam" id="PF18912">
    <property type="entry name" value="DZR_2"/>
    <property type="match status" value="1"/>
</dbReference>
<dbReference type="InterPro" id="IPR000836">
    <property type="entry name" value="PRTase_dom"/>
</dbReference>